<dbReference type="RefSeq" id="WP_207400075.1">
    <property type="nucleotide sequence ID" value="NZ_CAACUY010000136.1"/>
</dbReference>
<name>A0ABW2Y0P0_9ACTN</name>
<comment type="caution">
    <text evidence="3">The sequence shown here is derived from an EMBL/GenBank/DDBJ whole genome shotgun (WGS) entry which is preliminary data.</text>
</comment>
<sequence>MPPTRLLAALNIAPMLAMGALALSAPSGAEAGSLPAPVPVAGTDGVQGTSDDDGLPKPGQVTKLNLHDKATLRCDDRDYTLALHGTVEVKAGSPGSEIPPKIPLKVTAAELTGRSDDFGTVKATLDGPQPGSIVSDGKLKPFPATHTLPLSLKITLDKSPCATGSRGYEPLVLTTKNPAQLVGKLTQFPPKGDVYRLQNPVDLVTEDDSTAAVLQDLNVDMDGV</sequence>
<protein>
    <recommendedName>
        <fullName evidence="5">Secreted protein</fullName>
    </recommendedName>
</protein>
<evidence type="ECO:0008006" key="5">
    <source>
        <dbReference type="Google" id="ProtNLM"/>
    </source>
</evidence>
<reference evidence="4" key="1">
    <citation type="journal article" date="2019" name="Int. J. Syst. Evol. Microbiol.">
        <title>The Global Catalogue of Microorganisms (GCM) 10K type strain sequencing project: providing services to taxonomists for standard genome sequencing and annotation.</title>
        <authorList>
            <consortium name="The Broad Institute Genomics Platform"/>
            <consortium name="The Broad Institute Genome Sequencing Center for Infectious Disease"/>
            <person name="Wu L."/>
            <person name="Ma J."/>
        </authorList>
    </citation>
    <scope>NUCLEOTIDE SEQUENCE [LARGE SCALE GENOMIC DNA]</scope>
    <source>
        <strain evidence="4">JCM 9371</strain>
    </source>
</reference>
<organism evidence="3 4">
    <name type="scientific">Actinomadura fibrosa</name>
    <dbReference type="NCBI Taxonomy" id="111802"/>
    <lineage>
        <taxon>Bacteria</taxon>
        <taxon>Bacillati</taxon>
        <taxon>Actinomycetota</taxon>
        <taxon>Actinomycetes</taxon>
        <taxon>Streptosporangiales</taxon>
        <taxon>Thermomonosporaceae</taxon>
        <taxon>Actinomadura</taxon>
    </lineage>
</organism>
<evidence type="ECO:0000313" key="3">
    <source>
        <dbReference type="EMBL" id="MFD0692136.1"/>
    </source>
</evidence>
<evidence type="ECO:0000313" key="4">
    <source>
        <dbReference type="Proteomes" id="UP001597063"/>
    </source>
</evidence>
<dbReference type="Proteomes" id="UP001597063">
    <property type="component" value="Unassembled WGS sequence"/>
</dbReference>
<gene>
    <name evidence="3" type="ORF">ACFQZM_47140</name>
</gene>
<feature type="signal peptide" evidence="2">
    <location>
        <begin position="1"/>
        <end position="31"/>
    </location>
</feature>
<evidence type="ECO:0000256" key="1">
    <source>
        <dbReference type="SAM" id="MobiDB-lite"/>
    </source>
</evidence>
<dbReference type="EMBL" id="JBHTGP010000035">
    <property type="protein sequence ID" value="MFD0692136.1"/>
    <property type="molecule type" value="Genomic_DNA"/>
</dbReference>
<keyword evidence="4" id="KW-1185">Reference proteome</keyword>
<feature type="region of interest" description="Disordered" evidence="1">
    <location>
        <begin position="28"/>
        <end position="57"/>
    </location>
</feature>
<accession>A0ABW2Y0P0</accession>
<evidence type="ECO:0000256" key="2">
    <source>
        <dbReference type="SAM" id="SignalP"/>
    </source>
</evidence>
<proteinExistence type="predicted"/>
<keyword evidence="2" id="KW-0732">Signal</keyword>
<feature type="chain" id="PRO_5045654244" description="Secreted protein" evidence="2">
    <location>
        <begin position="32"/>
        <end position="224"/>
    </location>
</feature>